<evidence type="ECO:0000313" key="2">
    <source>
        <dbReference type="Proteomes" id="UP001066276"/>
    </source>
</evidence>
<dbReference type="Proteomes" id="UP001066276">
    <property type="component" value="Chromosome 12"/>
</dbReference>
<protein>
    <submittedName>
        <fullName evidence="1">Uncharacterized protein</fullName>
    </submittedName>
</protein>
<dbReference type="AlphaFoldDB" id="A0AAV7L5G9"/>
<gene>
    <name evidence="1" type="ORF">NDU88_004719</name>
</gene>
<accession>A0AAV7L5G9</accession>
<sequence>MTMITAIKEHEELTKNISGFHMISITEEPEVLADVDDSVGNRDAAVPLRCARIRVLVAGQEIGISWGPRQAVNNQKRCHLGLSHIT</sequence>
<dbReference type="EMBL" id="JANPWB010000016">
    <property type="protein sequence ID" value="KAJ1084573.1"/>
    <property type="molecule type" value="Genomic_DNA"/>
</dbReference>
<name>A0AAV7L5G9_PLEWA</name>
<comment type="caution">
    <text evidence="1">The sequence shown here is derived from an EMBL/GenBank/DDBJ whole genome shotgun (WGS) entry which is preliminary data.</text>
</comment>
<evidence type="ECO:0000313" key="1">
    <source>
        <dbReference type="EMBL" id="KAJ1084573.1"/>
    </source>
</evidence>
<reference evidence="1" key="1">
    <citation type="journal article" date="2022" name="bioRxiv">
        <title>Sequencing and chromosome-scale assembly of the giantPleurodeles waltlgenome.</title>
        <authorList>
            <person name="Brown T."/>
            <person name="Elewa A."/>
            <person name="Iarovenko S."/>
            <person name="Subramanian E."/>
            <person name="Araus A.J."/>
            <person name="Petzold A."/>
            <person name="Susuki M."/>
            <person name="Suzuki K.-i.T."/>
            <person name="Hayashi T."/>
            <person name="Toyoda A."/>
            <person name="Oliveira C."/>
            <person name="Osipova E."/>
            <person name="Leigh N.D."/>
            <person name="Simon A."/>
            <person name="Yun M.H."/>
        </authorList>
    </citation>
    <scope>NUCLEOTIDE SEQUENCE</scope>
    <source>
        <strain evidence="1">20211129_DDA</strain>
        <tissue evidence="1">Liver</tissue>
    </source>
</reference>
<organism evidence="1 2">
    <name type="scientific">Pleurodeles waltl</name>
    <name type="common">Iberian ribbed newt</name>
    <dbReference type="NCBI Taxonomy" id="8319"/>
    <lineage>
        <taxon>Eukaryota</taxon>
        <taxon>Metazoa</taxon>
        <taxon>Chordata</taxon>
        <taxon>Craniata</taxon>
        <taxon>Vertebrata</taxon>
        <taxon>Euteleostomi</taxon>
        <taxon>Amphibia</taxon>
        <taxon>Batrachia</taxon>
        <taxon>Caudata</taxon>
        <taxon>Salamandroidea</taxon>
        <taxon>Salamandridae</taxon>
        <taxon>Pleurodelinae</taxon>
        <taxon>Pleurodeles</taxon>
    </lineage>
</organism>
<keyword evidence="2" id="KW-1185">Reference proteome</keyword>
<proteinExistence type="predicted"/>